<gene>
    <name evidence="1" type="ORF">I79_017196</name>
</gene>
<sequence length="70" mass="8335">MNYTFKNYLIPELEVPSCDGTPRTMEKMKYNLNHWFSTLLMLQPFHTVPHVVMTPTMKLFLLLLHNCNFC</sequence>
<accession>G3I1E3</accession>
<evidence type="ECO:0000313" key="2">
    <source>
        <dbReference type="Proteomes" id="UP000001075"/>
    </source>
</evidence>
<evidence type="ECO:0000313" key="1">
    <source>
        <dbReference type="EMBL" id="EGV96707.1"/>
    </source>
</evidence>
<proteinExistence type="predicted"/>
<name>G3I1E3_CRIGR</name>
<dbReference type="EMBL" id="JH001068">
    <property type="protein sequence ID" value="EGV96707.1"/>
    <property type="molecule type" value="Genomic_DNA"/>
</dbReference>
<organism evidence="1 2">
    <name type="scientific">Cricetulus griseus</name>
    <name type="common">Chinese hamster</name>
    <name type="synonym">Cricetulus barabensis griseus</name>
    <dbReference type="NCBI Taxonomy" id="10029"/>
    <lineage>
        <taxon>Eukaryota</taxon>
        <taxon>Metazoa</taxon>
        <taxon>Chordata</taxon>
        <taxon>Craniata</taxon>
        <taxon>Vertebrata</taxon>
        <taxon>Euteleostomi</taxon>
        <taxon>Mammalia</taxon>
        <taxon>Eutheria</taxon>
        <taxon>Euarchontoglires</taxon>
        <taxon>Glires</taxon>
        <taxon>Rodentia</taxon>
        <taxon>Myomorpha</taxon>
        <taxon>Muroidea</taxon>
        <taxon>Cricetidae</taxon>
        <taxon>Cricetinae</taxon>
        <taxon>Cricetulus</taxon>
    </lineage>
</organism>
<reference evidence="2" key="1">
    <citation type="journal article" date="2011" name="Nat. Biotechnol.">
        <title>The genomic sequence of the Chinese hamster ovary (CHO)-K1 cell line.</title>
        <authorList>
            <person name="Xu X."/>
            <person name="Nagarajan H."/>
            <person name="Lewis N.E."/>
            <person name="Pan S."/>
            <person name="Cai Z."/>
            <person name="Liu X."/>
            <person name="Chen W."/>
            <person name="Xie M."/>
            <person name="Wang W."/>
            <person name="Hammond S."/>
            <person name="Andersen M.R."/>
            <person name="Neff N."/>
            <person name="Passarelli B."/>
            <person name="Koh W."/>
            <person name="Fan H.C."/>
            <person name="Wang J."/>
            <person name="Gui Y."/>
            <person name="Lee K.H."/>
            <person name="Betenbaugh M.J."/>
            <person name="Quake S.R."/>
            <person name="Famili I."/>
            <person name="Palsson B.O."/>
            <person name="Wang J."/>
        </authorList>
    </citation>
    <scope>NUCLEOTIDE SEQUENCE [LARGE SCALE GENOMIC DNA]</scope>
    <source>
        <strain evidence="2">CHO K1 cell line</strain>
    </source>
</reference>
<protein>
    <submittedName>
        <fullName evidence="1">Uncharacterized protein</fullName>
    </submittedName>
</protein>
<dbReference type="Proteomes" id="UP000001075">
    <property type="component" value="Unassembled WGS sequence"/>
</dbReference>
<dbReference type="AlphaFoldDB" id="G3I1E3"/>
<dbReference type="InParanoid" id="G3I1E3"/>